<sequence>MKMMETFYLSHGSPTLSIDDHMPAWHFFRSWQQEVLREKKPTAILVVSAHWDSKHPSVNVVERNETIHDFYNFPEPMYRLRYNPPGSPDLARRVKQLLLSSPGLTDTVVEDKERGVDHGAWVPLMLMIGQALGPLREEGVLILGSGSAVHNLRALLPDGSPVPSWASEFDTWLRDALLEGRYEEVVEYEVKAPHAKKAHPWRDHFYPLHVAMGAAGEDAKAKLIHHSWGNGSLSYASYQFTPPK</sequence>
<dbReference type="GO" id="GO:0008198">
    <property type="term" value="F:ferrous iron binding"/>
    <property type="evidence" value="ECO:0007669"/>
    <property type="project" value="InterPro"/>
</dbReference>
<dbReference type="Gene3D" id="3.40.830.10">
    <property type="entry name" value="LigB-like"/>
    <property type="match status" value="2"/>
</dbReference>
<keyword evidence="9" id="KW-1185">Reference proteome</keyword>
<evidence type="ECO:0000256" key="2">
    <source>
        <dbReference type="ARBA" id="ARBA00007581"/>
    </source>
</evidence>
<comment type="cofactor">
    <cofactor evidence="1">
        <name>Zn(2+)</name>
        <dbReference type="ChEBI" id="CHEBI:29105"/>
    </cofactor>
</comment>
<reference evidence="8" key="1">
    <citation type="submission" date="2022-02" db="EMBL/GenBank/DDBJ databases">
        <authorList>
            <person name="Henning P.M."/>
            <person name="McCubbin A.G."/>
            <person name="Shore J.S."/>
        </authorList>
    </citation>
    <scope>NUCLEOTIDE SEQUENCE</scope>
    <source>
        <strain evidence="8">F60SS</strain>
        <tissue evidence="8">Leaves</tissue>
    </source>
</reference>
<feature type="domain" description="Extradiol ring-cleavage dioxygenase class III enzyme subunit B" evidence="7">
    <location>
        <begin position="6"/>
        <end position="128"/>
    </location>
</feature>
<dbReference type="Proteomes" id="UP001141552">
    <property type="component" value="Unassembled WGS sequence"/>
</dbReference>
<keyword evidence="3" id="KW-0479">Metal-binding</keyword>
<dbReference type="InterPro" id="IPR014436">
    <property type="entry name" value="Extradiol_dOase_DODA"/>
</dbReference>
<gene>
    <name evidence="8" type="ORF">Tsubulata_001010</name>
</gene>
<protein>
    <recommendedName>
        <fullName evidence="7">Extradiol ring-cleavage dioxygenase class III enzyme subunit B domain-containing protein</fullName>
    </recommendedName>
</protein>
<dbReference type="PANTHER" id="PTHR30096:SF0">
    <property type="entry name" value="4,5-DOPA DIOXYGENASE EXTRADIOL-LIKE PROTEIN"/>
    <property type="match status" value="1"/>
</dbReference>
<dbReference type="OrthoDB" id="7396853at2759"/>
<evidence type="ECO:0000259" key="7">
    <source>
        <dbReference type="Pfam" id="PF02900"/>
    </source>
</evidence>
<reference evidence="8" key="2">
    <citation type="journal article" date="2023" name="Plants (Basel)">
        <title>Annotation of the Turnera subulata (Passifloraceae) Draft Genome Reveals the S-Locus Evolved after the Divergence of Turneroideae from Passifloroideae in a Stepwise Manner.</title>
        <authorList>
            <person name="Henning P.M."/>
            <person name="Roalson E.H."/>
            <person name="Mir W."/>
            <person name="McCubbin A.G."/>
            <person name="Shore J.S."/>
        </authorList>
    </citation>
    <scope>NUCLEOTIDE SEQUENCE</scope>
    <source>
        <strain evidence="8">F60SS</strain>
    </source>
</reference>
<evidence type="ECO:0000256" key="3">
    <source>
        <dbReference type="ARBA" id="ARBA00022723"/>
    </source>
</evidence>
<evidence type="ECO:0000256" key="6">
    <source>
        <dbReference type="ARBA" id="ARBA00023002"/>
    </source>
</evidence>
<organism evidence="8 9">
    <name type="scientific">Turnera subulata</name>
    <dbReference type="NCBI Taxonomy" id="218843"/>
    <lineage>
        <taxon>Eukaryota</taxon>
        <taxon>Viridiplantae</taxon>
        <taxon>Streptophyta</taxon>
        <taxon>Embryophyta</taxon>
        <taxon>Tracheophyta</taxon>
        <taxon>Spermatophyta</taxon>
        <taxon>Magnoliopsida</taxon>
        <taxon>eudicotyledons</taxon>
        <taxon>Gunneridae</taxon>
        <taxon>Pentapetalae</taxon>
        <taxon>rosids</taxon>
        <taxon>fabids</taxon>
        <taxon>Malpighiales</taxon>
        <taxon>Passifloraceae</taxon>
        <taxon>Turnera</taxon>
    </lineage>
</organism>
<dbReference type="AlphaFoldDB" id="A0A9Q0J5P5"/>
<evidence type="ECO:0000256" key="1">
    <source>
        <dbReference type="ARBA" id="ARBA00001947"/>
    </source>
</evidence>
<evidence type="ECO:0000256" key="5">
    <source>
        <dbReference type="ARBA" id="ARBA00022964"/>
    </source>
</evidence>
<comment type="caution">
    <text evidence="8">The sequence shown here is derived from an EMBL/GenBank/DDBJ whole genome shotgun (WGS) entry which is preliminary data.</text>
</comment>
<evidence type="ECO:0000256" key="4">
    <source>
        <dbReference type="ARBA" id="ARBA00022833"/>
    </source>
</evidence>
<dbReference type="Pfam" id="PF02900">
    <property type="entry name" value="LigB"/>
    <property type="match status" value="1"/>
</dbReference>
<keyword evidence="4" id="KW-0862">Zinc</keyword>
<dbReference type="CDD" id="cd07363">
    <property type="entry name" value="45_DOPA_Dioxygenase"/>
    <property type="match status" value="1"/>
</dbReference>
<evidence type="ECO:0000313" key="8">
    <source>
        <dbReference type="EMBL" id="KAJ4829304.1"/>
    </source>
</evidence>
<dbReference type="EMBL" id="JAKUCV010005927">
    <property type="protein sequence ID" value="KAJ4829304.1"/>
    <property type="molecule type" value="Genomic_DNA"/>
</dbReference>
<dbReference type="GO" id="GO:0016702">
    <property type="term" value="F:oxidoreductase activity, acting on single donors with incorporation of molecular oxygen, incorporation of two atoms of oxygen"/>
    <property type="evidence" value="ECO:0007669"/>
    <property type="project" value="UniProtKB-ARBA"/>
</dbReference>
<keyword evidence="6" id="KW-0560">Oxidoreductase</keyword>
<dbReference type="GO" id="GO:0008270">
    <property type="term" value="F:zinc ion binding"/>
    <property type="evidence" value="ECO:0007669"/>
    <property type="project" value="InterPro"/>
</dbReference>
<accession>A0A9Q0J5P5</accession>
<name>A0A9Q0J5P5_9ROSI</name>
<comment type="similarity">
    <text evidence="2">Belongs to the DODA-type extradiol aromatic ring-opening dioxygenase family.</text>
</comment>
<proteinExistence type="inferred from homology"/>
<dbReference type="InterPro" id="IPR004183">
    <property type="entry name" value="Xdiol_dOase_suB"/>
</dbReference>
<dbReference type="PIRSF" id="PIRSF006157">
    <property type="entry name" value="Doxgns_DODA"/>
    <property type="match status" value="1"/>
</dbReference>
<dbReference type="SUPFAM" id="SSF53213">
    <property type="entry name" value="LigB-like"/>
    <property type="match status" value="1"/>
</dbReference>
<evidence type="ECO:0000313" key="9">
    <source>
        <dbReference type="Proteomes" id="UP001141552"/>
    </source>
</evidence>
<keyword evidence="5" id="KW-0223">Dioxygenase</keyword>
<dbReference type="PANTHER" id="PTHR30096">
    <property type="entry name" value="4,5-DOPA DIOXYGENASE EXTRADIOL-LIKE PROTEIN"/>
    <property type="match status" value="1"/>
</dbReference>